<keyword evidence="2" id="KW-0732">Signal</keyword>
<feature type="signal peptide" evidence="2">
    <location>
        <begin position="1"/>
        <end position="23"/>
    </location>
</feature>
<gene>
    <name evidence="3" type="ORF">NB645_04125</name>
</gene>
<feature type="region of interest" description="Disordered" evidence="1">
    <location>
        <begin position="59"/>
        <end position="137"/>
    </location>
</feature>
<dbReference type="Gene3D" id="1.25.40.10">
    <property type="entry name" value="Tetratricopeptide repeat domain"/>
    <property type="match status" value="1"/>
</dbReference>
<evidence type="ECO:0000256" key="2">
    <source>
        <dbReference type="SAM" id="SignalP"/>
    </source>
</evidence>
<dbReference type="SMART" id="SM00671">
    <property type="entry name" value="SEL1"/>
    <property type="match status" value="5"/>
</dbReference>
<reference evidence="3" key="1">
    <citation type="journal article" date="2022" name="Front. Microbiol.">
        <title>New perspectives on an old grouping: The genomic and phenotypic variability of Oxalobacter formigenes and the implications for calcium oxalate stone prevention.</title>
        <authorList>
            <person name="Chmiel J.A."/>
            <person name="Carr C."/>
            <person name="Stuivenberg G.A."/>
            <person name="Venema R."/>
            <person name="Chanyi R.M."/>
            <person name="Al K.F."/>
            <person name="Giguere D."/>
            <person name="Say H."/>
            <person name="Akouris P.P."/>
            <person name="Dominguez Romero S.A."/>
            <person name="Kwong A."/>
            <person name="Tai V."/>
            <person name="Koval S.F."/>
            <person name="Razvi H."/>
            <person name="Bjazevic J."/>
            <person name="Burton J.P."/>
        </authorList>
    </citation>
    <scope>NUCLEOTIDE SEQUENCE</scope>
    <source>
        <strain evidence="3">HOxNP-1</strain>
    </source>
</reference>
<feature type="chain" id="PRO_5046172818" evidence="2">
    <location>
        <begin position="24"/>
        <end position="347"/>
    </location>
</feature>
<accession>A0ABY7JKE9</accession>
<name>A0ABY7JKE9_9BURK</name>
<protein>
    <submittedName>
        <fullName evidence="3">Sel1 repeat family protein</fullName>
    </submittedName>
</protein>
<dbReference type="Pfam" id="PF08238">
    <property type="entry name" value="Sel1"/>
    <property type="match status" value="5"/>
</dbReference>
<dbReference type="Proteomes" id="UP001164794">
    <property type="component" value="Chromosome"/>
</dbReference>
<feature type="compositionally biased region" description="Basic and acidic residues" evidence="1">
    <location>
        <begin position="59"/>
        <end position="69"/>
    </location>
</feature>
<evidence type="ECO:0000256" key="1">
    <source>
        <dbReference type="SAM" id="MobiDB-lite"/>
    </source>
</evidence>
<organism evidence="3 4">
    <name type="scientific">Oxalobacter aliiformigenes</name>
    <dbReference type="NCBI Taxonomy" id="2946593"/>
    <lineage>
        <taxon>Bacteria</taxon>
        <taxon>Pseudomonadati</taxon>
        <taxon>Pseudomonadota</taxon>
        <taxon>Betaproteobacteria</taxon>
        <taxon>Burkholderiales</taxon>
        <taxon>Oxalobacteraceae</taxon>
        <taxon>Oxalobacter</taxon>
    </lineage>
</organism>
<dbReference type="InterPro" id="IPR050767">
    <property type="entry name" value="Sel1_AlgK"/>
</dbReference>
<proteinExistence type="predicted"/>
<dbReference type="SUPFAM" id="SSF81901">
    <property type="entry name" value="HCP-like"/>
    <property type="match status" value="1"/>
</dbReference>
<dbReference type="InterPro" id="IPR011990">
    <property type="entry name" value="TPR-like_helical_dom_sf"/>
</dbReference>
<evidence type="ECO:0000313" key="3">
    <source>
        <dbReference type="EMBL" id="WAV97921.1"/>
    </source>
</evidence>
<evidence type="ECO:0000313" key="4">
    <source>
        <dbReference type="Proteomes" id="UP001164794"/>
    </source>
</evidence>
<dbReference type="InterPro" id="IPR006597">
    <property type="entry name" value="Sel1-like"/>
</dbReference>
<dbReference type="EMBL" id="CP098248">
    <property type="protein sequence ID" value="WAV97921.1"/>
    <property type="molecule type" value="Genomic_DNA"/>
</dbReference>
<sequence length="347" mass="37150">MLRRFLPVLLALSLLCSVSAAHADDGIPADTPPAEWKTPALFTAIWDVIRSGKPVDTRENILKYDDRPQKTPLPEKQAEKTEPLPAPAVPETPSISPASPAGQTPAAPVSRPAEAAFSTVPQHSRPPAPVAPLPADRQETECAGIREILETSPDPQDADEMTERGILYLNGLCVERDPNKAAALFTEAATRGHPGAMYRKGALIASGDDIATDGKTAEYWFRLAAEKGYVPAMTALGILNLRGKTIPPDPAKAREWLEKAAEKNDPDALFELGMMAKNGTALPAPDETQAASLFHKAATAGHRNAAYQLALLQFAGRGQPADKPGAIARFIRLAEEGFPPPNTRWAT</sequence>
<dbReference type="PANTHER" id="PTHR11102">
    <property type="entry name" value="SEL-1-LIKE PROTEIN"/>
    <property type="match status" value="1"/>
</dbReference>
<keyword evidence="4" id="KW-1185">Reference proteome</keyword>
<dbReference type="PANTHER" id="PTHR11102:SF160">
    <property type="entry name" value="ERAD-ASSOCIATED E3 UBIQUITIN-PROTEIN LIGASE COMPONENT HRD3"/>
    <property type="match status" value="1"/>
</dbReference>
<dbReference type="RefSeq" id="WP_269265506.1">
    <property type="nucleotide sequence ID" value="NZ_CP098248.1"/>
</dbReference>